<keyword evidence="2" id="KW-1185">Reference proteome</keyword>
<proteinExistence type="predicted"/>
<organism evidence="1 2">
    <name type="scientific">Chiloscyllium punctatum</name>
    <name type="common">Brownbanded bambooshark</name>
    <name type="synonym">Hemiscyllium punctatum</name>
    <dbReference type="NCBI Taxonomy" id="137246"/>
    <lineage>
        <taxon>Eukaryota</taxon>
        <taxon>Metazoa</taxon>
        <taxon>Chordata</taxon>
        <taxon>Craniata</taxon>
        <taxon>Vertebrata</taxon>
        <taxon>Chondrichthyes</taxon>
        <taxon>Elasmobranchii</taxon>
        <taxon>Galeomorphii</taxon>
        <taxon>Galeoidea</taxon>
        <taxon>Orectolobiformes</taxon>
        <taxon>Hemiscylliidae</taxon>
        <taxon>Chiloscyllium</taxon>
    </lineage>
</organism>
<name>A0A401TKQ8_CHIPU</name>
<dbReference type="AlphaFoldDB" id="A0A401TKQ8"/>
<gene>
    <name evidence="1" type="ORF">chiPu_0027044</name>
</gene>
<protein>
    <submittedName>
        <fullName evidence="1">Uncharacterized protein</fullName>
    </submittedName>
</protein>
<comment type="caution">
    <text evidence="1">The sequence shown here is derived from an EMBL/GenBank/DDBJ whole genome shotgun (WGS) entry which is preliminary data.</text>
</comment>
<dbReference type="Proteomes" id="UP000287033">
    <property type="component" value="Unassembled WGS sequence"/>
</dbReference>
<evidence type="ECO:0000313" key="1">
    <source>
        <dbReference type="EMBL" id="GCC43217.1"/>
    </source>
</evidence>
<reference evidence="1 2" key="1">
    <citation type="journal article" date="2018" name="Nat. Ecol. Evol.">
        <title>Shark genomes provide insights into elasmobranch evolution and the origin of vertebrates.</title>
        <authorList>
            <person name="Hara Y"/>
            <person name="Yamaguchi K"/>
            <person name="Onimaru K"/>
            <person name="Kadota M"/>
            <person name="Koyanagi M"/>
            <person name="Keeley SD"/>
            <person name="Tatsumi K"/>
            <person name="Tanaka K"/>
            <person name="Motone F"/>
            <person name="Kageyama Y"/>
            <person name="Nozu R"/>
            <person name="Adachi N"/>
            <person name="Nishimura O"/>
            <person name="Nakagawa R"/>
            <person name="Tanegashima C"/>
            <person name="Kiyatake I"/>
            <person name="Matsumoto R"/>
            <person name="Murakumo K"/>
            <person name="Nishida K"/>
            <person name="Terakita A"/>
            <person name="Kuratani S"/>
            <person name="Sato K"/>
            <person name="Hyodo S Kuraku.S."/>
        </authorList>
    </citation>
    <scope>NUCLEOTIDE SEQUENCE [LARGE SCALE GENOMIC DNA]</scope>
</reference>
<evidence type="ECO:0000313" key="2">
    <source>
        <dbReference type="Proteomes" id="UP000287033"/>
    </source>
</evidence>
<accession>A0A401TKQ8</accession>
<dbReference type="EMBL" id="BEZZ01093526">
    <property type="protein sequence ID" value="GCC43217.1"/>
    <property type="molecule type" value="Genomic_DNA"/>
</dbReference>
<sequence>MTQTQREPLAHAWDPLHPHDTTCALLNRGYASQRHYRTLLTHPTQLAHSREGGLAQILPLDSHLSEEEVDFVIVWVVALRDPEGAHKLGICAEKQEFKTGKGLLEEAEVHMRAKVPTISSLRCRLAQSVNVGNEK</sequence>